<reference evidence="2" key="1">
    <citation type="journal article" date="2023" name="Int. J. Syst. Evol. Microbiol.">
        <title>&lt;i&gt;Clostridium folliculivorans&lt;/i&gt; sp. nov., isolated from soil samples of an organic paddy in Japan.</title>
        <authorList>
            <person name="Tazawa J."/>
            <person name="Kobayashi H."/>
            <person name="Tanizawa Y."/>
            <person name="Uchino A."/>
            <person name="Tanaka F."/>
            <person name="Urashima Y."/>
            <person name="Miura S."/>
            <person name="Sakamoto M."/>
            <person name="Ohkuma M."/>
            <person name="Tohno M."/>
        </authorList>
    </citation>
    <scope>NUCLEOTIDE SEQUENCE</scope>
    <source>
        <strain evidence="2">D1-1</strain>
    </source>
</reference>
<dbReference type="EMBL" id="BQXY01000021">
    <property type="protein sequence ID" value="GKU27868.1"/>
    <property type="molecule type" value="Genomic_DNA"/>
</dbReference>
<gene>
    <name evidence="2" type="ORF">CFOLD11_46950</name>
</gene>
<dbReference type="Pfam" id="PF08445">
    <property type="entry name" value="FR47"/>
    <property type="match status" value="1"/>
</dbReference>
<dbReference type="InterPro" id="IPR013653">
    <property type="entry name" value="GCN5-like_dom"/>
</dbReference>
<protein>
    <recommendedName>
        <fullName evidence="1">GCN5-related N-acetyltransferase Rv2170-like domain-containing protein</fullName>
    </recommendedName>
</protein>
<feature type="domain" description="GCN5-related N-acetyltransferase Rv2170-like" evidence="1">
    <location>
        <begin position="14"/>
        <end position="40"/>
    </location>
</feature>
<dbReference type="InterPro" id="IPR016181">
    <property type="entry name" value="Acyl_CoA_acyltransferase"/>
</dbReference>
<accession>A0A9W5Y7A3</accession>
<keyword evidence="3" id="KW-1185">Reference proteome</keyword>
<dbReference type="GO" id="GO:0016747">
    <property type="term" value="F:acyltransferase activity, transferring groups other than amino-acyl groups"/>
    <property type="evidence" value="ECO:0007669"/>
    <property type="project" value="InterPro"/>
</dbReference>
<proteinExistence type="predicted"/>
<comment type="caution">
    <text evidence="2">The sequence shown here is derived from an EMBL/GenBank/DDBJ whole genome shotgun (WGS) entry which is preliminary data.</text>
</comment>
<evidence type="ECO:0000259" key="1">
    <source>
        <dbReference type="Pfam" id="PF08445"/>
    </source>
</evidence>
<name>A0A9W5Y7A3_9CLOT</name>
<dbReference type="SUPFAM" id="SSF55729">
    <property type="entry name" value="Acyl-CoA N-acyltransferases (Nat)"/>
    <property type="match status" value="1"/>
</dbReference>
<evidence type="ECO:0000313" key="3">
    <source>
        <dbReference type="Proteomes" id="UP001057868"/>
    </source>
</evidence>
<dbReference type="AlphaFoldDB" id="A0A9W5Y7A3"/>
<dbReference type="Proteomes" id="UP001057868">
    <property type="component" value="Unassembled WGS sequence"/>
</dbReference>
<dbReference type="Gene3D" id="3.40.630.30">
    <property type="match status" value="1"/>
</dbReference>
<sequence>MLISYLFDNLKVEKIILDTNINNTRAQHVYEKLGFKKIATRINSFKNQLGVFQSSIDYELINNDFLI</sequence>
<organism evidence="2 3">
    <name type="scientific">Clostridium folliculivorans</name>
    <dbReference type="NCBI Taxonomy" id="2886038"/>
    <lineage>
        <taxon>Bacteria</taxon>
        <taxon>Bacillati</taxon>
        <taxon>Bacillota</taxon>
        <taxon>Clostridia</taxon>
        <taxon>Eubacteriales</taxon>
        <taxon>Clostridiaceae</taxon>
        <taxon>Clostridium</taxon>
    </lineage>
</organism>
<evidence type="ECO:0000313" key="2">
    <source>
        <dbReference type="EMBL" id="GKU27868.1"/>
    </source>
</evidence>